<evidence type="ECO:0000256" key="10">
    <source>
        <dbReference type="PROSITE-ProRule" id="PRU00023"/>
    </source>
</evidence>
<dbReference type="PROSITE" id="PS50088">
    <property type="entry name" value="ANK_REPEAT"/>
    <property type="match status" value="2"/>
</dbReference>
<feature type="transmembrane region" description="Helical" evidence="11">
    <location>
        <begin position="580"/>
        <end position="600"/>
    </location>
</feature>
<evidence type="ECO:0000256" key="4">
    <source>
        <dbReference type="ARBA" id="ARBA00022568"/>
    </source>
</evidence>
<keyword evidence="5" id="KW-0107">Calcium channel</keyword>
<keyword evidence="11" id="KW-1133">Transmembrane helix</keyword>
<evidence type="ECO:0000313" key="13">
    <source>
        <dbReference type="Proteomes" id="UP001195483"/>
    </source>
</evidence>
<reference evidence="12" key="2">
    <citation type="journal article" date="2021" name="Genome Biol. Evol.">
        <title>Developing a high-quality reference genome for a parasitic bivalve with doubly uniparental inheritance (Bivalvia: Unionida).</title>
        <authorList>
            <person name="Smith C.H."/>
        </authorList>
    </citation>
    <scope>NUCLEOTIDE SEQUENCE</scope>
    <source>
        <strain evidence="12">CHS0354</strain>
        <tissue evidence="12">Mantle</tissue>
    </source>
</reference>
<feature type="transmembrane region" description="Helical" evidence="11">
    <location>
        <begin position="434"/>
        <end position="453"/>
    </location>
</feature>
<gene>
    <name evidence="12" type="ORF">CHS0354_037664</name>
</gene>
<organism evidence="12 13">
    <name type="scientific">Potamilus streckersoni</name>
    <dbReference type="NCBI Taxonomy" id="2493646"/>
    <lineage>
        <taxon>Eukaryota</taxon>
        <taxon>Metazoa</taxon>
        <taxon>Spiralia</taxon>
        <taxon>Lophotrochozoa</taxon>
        <taxon>Mollusca</taxon>
        <taxon>Bivalvia</taxon>
        <taxon>Autobranchia</taxon>
        <taxon>Heteroconchia</taxon>
        <taxon>Palaeoheterodonta</taxon>
        <taxon>Unionida</taxon>
        <taxon>Unionoidea</taxon>
        <taxon>Unionidae</taxon>
        <taxon>Ambleminae</taxon>
        <taxon>Lampsilini</taxon>
        <taxon>Potamilus</taxon>
    </lineage>
</organism>
<dbReference type="GO" id="GO:0098703">
    <property type="term" value="P:calcium ion import across plasma membrane"/>
    <property type="evidence" value="ECO:0007669"/>
    <property type="project" value="TreeGrafter"/>
</dbReference>
<feature type="transmembrane region" description="Helical" evidence="11">
    <location>
        <begin position="474"/>
        <end position="500"/>
    </location>
</feature>
<keyword evidence="3" id="KW-1003">Cell membrane</keyword>
<sequence>MDYTTTRQWSTDTQTVEDEKDVYALVRAIGTSSSEDANVRRFETMRKCLLDIKRNNESRKHFLRGNPTGDYQTALHMASSMFYLEKPIEKKVVELLVKEFPDLILSNREDSDMYKGQTPLHMAICRGNMWLLDTLLEALSGHDLEDKKVACLQEQATGHKFKNTVMLAELPLSIAALTCNKEVFEKLIQHGAKVDAVNSRLESIYHCFVVYAYLYPDKMDSILDMMKYIHEESKVDDKSKKRLMLMNKMGRETPLQMAARYGQHRIFAYILEHAYCYLSNKDGLFDIKMYDVTDIDPYLASAIQREARCSGAVNGKDVDSTELATETSAGSSPEKTISRNLSVFDTMFELSYTTAFEFLHRDPIRRLILKKWEYYRLIFYPFWLFHTLFMILLTVYAVERATLIREREERSKLEDVSNSTIKGRISGLNEKLDSVFLTVFAIMSLVIAFLYLIQEVMRTINRRMPFNMSQLLNPYANGGFRSSLVLFSLCLIVDFGATWSPWYEDYLLILAIIIGWLWFLFFVRALRRLSFFTSLIQRVLVSDIARFSIIIIFELIAFNTAIYMLLQGPPAQKEESFKSWWRTLVLTFQVFLGIFDIQVFEARNPIVLSLVYVIFLIVTTILMLNALIAVMSNTCTELLSNFRDVKEMHLRLQQLSVILFFESMLPIKIAEKLACKVAKRDKIFCFDLHKDTERNMTRYLIQIDSIRNAENVSYVESSEQESDQVPNFARIFGTKIESGPKFASMPGNTDDMNIFRSEFANRFGNARRQVVDLNNKSENLQGNMSSMSSLSAFSQFQSAESSSTVVQTTRVVQSQAMQTHKVSYEVLSSDTSTV</sequence>
<keyword evidence="2" id="KW-0813">Transport</keyword>
<dbReference type="PANTHER" id="PTHR10582:SF2">
    <property type="entry name" value="INACTIVE"/>
    <property type="match status" value="1"/>
</dbReference>
<dbReference type="Gene3D" id="1.25.40.20">
    <property type="entry name" value="Ankyrin repeat-containing domain"/>
    <property type="match status" value="2"/>
</dbReference>
<reference evidence="12" key="3">
    <citation type="submission" date="2023-05" db="EMBL/GenBank/DDBJ databases">
        <authorList>
            <person name="Smith C.H."/>
        </authorList>
    </citation>
    <scope>NUCLEOTIDE SEQUENCE</scope>
    <source>
        <strain evidence="12">CHS0354</strain>
        <tissue evidence="12">Mantle</tissue>
    </source>
</reference>
<dbReference type="PANTHER" id="PTHR10582">
    <property type="entry name" value="TRANSIENT RECEPTOR POTENTIAL ION CHANNEL PROTEIN"/>
    <property type="match status" value="1"/>
</dbReference>
<proteinExistence type="predicted"/>
<evidence type="ECO:0000256" key="3">
    <source>
        <dbReference type="ARBA" id="ARBA00022475"/>
    </source>
</evidence>
<feature type="repeat" description="ANK" evidence="10">
    <location>
        <begin position="115"/>
        <end position="147"/>
    </location>
</feature>
<dbReference type="InterPro" id="IPR002110">
    <property type="entry name" value="Ankyrin_rpt"/>
</dbReference>
<keyword evidence="8" id="KW-0406">Ion transport</keyword>
<feature type="transmembrane region" description="Helical" evidence="11">
    <location>
        <begin position="607"/>
        <end position="632"/>
    </location>
</feature>
<accession>A0AAE0W7S6</accession>
<evidence type="ECO:0000256" key="6">
    <source>
        <dbReference type="ARBA" id="ARBA00022737"/>
    </source>
</evidence>
<keyword evidence="7" id="KW-0106">Calcium</keyword>
<comment type="caution">
    <text evidence="12">The sequence shown here is derived from an EMBL/GenBank/DDBJ whole genome shotgun (WGS) entry which is preliminary data.</text>
</comment>
<keyword evidence="11" id="KW-0812">Transmembrane</keyword>
<evidence type="ECO:0000256" key="5">
    <source>
        <dbReference type="ARBA" id="ARBA00022673"/>
    </source>
</evidence>
<dbReference type="AlphaFoldDB" id="A0AAE0W7S6"/>
<dbReference type="Proteomes" id="UP001195483">
    <property type="component" value="Unassembled WGS sequence"/>
</dbReference>
<feature type="transmembrane region" description="Helical" evidence="11">
    <location>
        <begin position="547"/>
        <end position="568"/>
    </location>
</feature>
<keyword evidence="6" id="KW-0677">Repeat</keyword>
<evidence type="ECO:0000256" key="8">
    <source>
        <dbReference type="ARBA" id="ARBA00023065"/>
    </source>
</evidence>
<name>A0AAE0W7S6_9BIVA</name>
<protein>
    <recommendedName>
        <fullName evidence="14">Ion transport domain-containing protein</fullName>
    </recommendedName>
</protein>
<evidence type="ECO:0008006" key="14">
    <source>
        <dbReference type="Google" id="ProtNLM"/>
    </source>
</evidence>
<keyword evidence="10" id="KW-0040">ANK repeat</keyword>
<dbReference type="EMBL" id="JAEAOA010002204">
    <property type="protein sequence ID" value="KAK3605263.1"/>
    <property type="molecule type" value="Genomic_DNA"/>
</dbReference>
<dbReference type="GO" id="GO:0005886">
    <property type="term" value="C:plasma membrane"/>
    <property type="evidence" value="ECO:0007669"/>
    <property type="project" value="UniProtKB-SubCell"/>
</dbReference>
<keyword evidence="4" id="KW-0109">Calcium transport</keyword>
<dbReference type="SUPFAM" id="SSF48403">
    <property type="entry name" value="Ankyrin repeat"/>
    <property type="match status" value="1"/>
</dbReference>
<feature type="repeat" description="ANK" evidence="10">
    <location>
        <begin position="167"/>
        <end position="199"/>
    </location>
</feature>
<reference evidence="12" key="1">
    <citation type="journal article" date="2021" name="Genome Biol. Evol.">
        <title>A High-Quality Reference Genome for a Parasitic Bivalve with Doubly Uniparental Inheritance (Bivalvia: Unionida).</title>
        <authorList>
            <person name="Smith C.H."/>
        </authorList>
    </citation>
    <scope>NUCLEOTIDE SEQUENCE</scope>
    <source>
        <strain evidence="12">CHS0354</strain>
    </source>
</reference>
<keyword evidence="11" id="KW-0472">Membrane</keyword>
<evidence type="ECO:0000256" key="2">
    <source>
        <dbReference type="ARBA" id="ARBA00022448"/>
    </source>
</evidence>
<evidence type="ECO:0000256" key="7">
    <source>
        <dbReference type="ARBA" id="ARBA00022837"/>
    </source>
</evidence>
<dbReference type="SMART" id="SM00248">
    <property type="entry name" value="ANK"/>
    <property type="match status" value="4"/>
</dbReference>
<comment type="subcellular location">
    <subcellularLocation>
        <location evidence="1">Cell membrane</location>
        <topology evidence="1">Multi-pass membrane protein</topology>
    </subcellularLocation>
</comment>
<evidence type="ECO:0000313" key="12">
    <source>
        <dbReference type="EMBL" id="KAK3605263.1"/>
    </source>
</evidence>
<dbReference type="InterPro" id="IPR024862">
    <property type="entry name" value="TRPV"/>
</dbReference>
<keyword evidence="13" id="KW-1185">Reference proteome</keyword>
<dbReference type="InterPro" id="IPR036770">
    <property type="entry name" value="Ankyrin_rpt-contain_sf"/>
</dbReference>
<evidence type="ECO:0000256" key="9">
    <source>
        <dbReference type="ARBA" id="ARBA00023303"/>
    </source>
</evidence>
<keyword evidence="9" id="KW-0407">Ion channel</keyword>
<dbReference type="GO" id="GO:0005262">
    <property type="term" value="F:calcium channel activity"/>
    <property type="evidence" value="ECO:0007669"/>
    <property type="project" value="UniProtKB-KW"/>
</dbReference>
<feature type="transmembrane region" description="Helical" evidence="11">
    <location>
        <begin position="374"/>
        <end position="398"/>
    </location>
</feature>
<dbReference type="PROSITE" id="PS50297">
    <property type="entry name" value="ANK_REP_REGION"/>
    <property type="match status" value="1"/>
</dbReference>
<feature type="transmembrane region" description="Helical" evidence="11">
    <location>
        <begin position="506"/>
        <end position="526"/>
    </location>
</feature>
<evidence type="ECO:0000256" key="11">
    <source>
        <dbReference type="SAM" id="Phobius"/>
    </source>
</evidence>
<evidence type="ECO:0000256" key="1">
    <source>
        <dbReference type="ARBA" id="ARBA00004651"/>
    </source>
</evidence>